<feature type="non-terminal residue" evidence="1">
    <location>
        <position position="1"/>
    </location>
</feature>
<accession>A0A426X5W6</accession>
<organism evidence="1 2">
    <name type="scientific">Ensete ventricosum</name>
    <name type="common">Abyssinian banana</name>
    <name type="synonym">Musa ensete</name>
    <dbReference type="NCBI Taxonomy" id="4639"/>
    <lineage>
        <taxon>Eukaryota</taxon>
        <taxon>Viridiplantae</taxon>
        <taxon>Streptophyta</taxon>
        <taxon>Embryophyta</taxon>
        <taxon>Tracheophyta</taxon>
        <taxon>Spermatophyta</taxon>
        <taxon>Magnoliopsida</taxon>
        <taxon>Liliopsida</taxon>
        <taxon>Zingiberales</taxon>
        <taxon>Musaceae</taxon>
        <taxon>Ensete</taxon>
    </lineage>
</organism>
<proteinExistence type="predicted"/>
<sequence>GQNHHFLKINALAPPLPSLCRCRRLCPCVGDRLAAGGRCTCGLAAGNRPLRPHRGWALPLRSHRERATPYGLAVVGCPLCRGPWPQPVAPLQGALATTDCPLIGGQAVANRTCRKLDRGWPPILLLAAFAAKMQ</sequence>
<evidence type="ECO:0000313" key="2">
    <source>
        <dbReference type="Proteomes" id="UP000287651"/>
    </source>
</evidence>
<protein>
    <submittedName>
        <fullName evidence="1">Uncharacterized protein</fullName>
    </submittedName>
</protein>
<reference evidence="1 2" key="1">
    <citation type="journal article" date="2014" name="Agronomy (Basel)">
        <title>A Draft Genome Sequence for Ensete ventricosum, the Drought-Tolerant Tree Against Hunger.</title>
        <authorList>
            <person name="Harrison J."/>
            <person name="Moore K.A."/>
            <person name="Paszkiewicz K."/>
            <person name="Jones T."/>
            <person name="Grant M."/>
            <person name="Ambacheew D."/>
            <person name="Muzemil S."/>
            <person name="Studholme D.J."/>
        </authorList>
    </citation>
    <scope>NUCLEOTIDE SEQUENCE [LARGE SCALE GENOMIC DNA]</scope>
</reference>
<gene>
    <name evidence="1" type="ORF">B296_00046922</name>
</gene>
<dbReference type="EMBL" id="AMZH03025928">
    <property type="protein sequence ID" value="RRT34858.1"/>
    <property type="molecule type" value="Genomic_DNA"/>
</dbReference>
<dbReference type="Proteomes" id="UP000287651">
    <property type="component" value="Unassembled WGS sequence"/>
</dbReference>
<comment type="caution">
    <text evidence="1">The sequence shown here is derived from an EMBL/GenBank/DDBJ whole genome shotgun (WGS) entry which is preliminary data.</text>
</comment>
<evidence type="ECO:0000313" key="1">
    <source>
        <dbReference type="EMBL" id="RRT34858.1"/>
    </source>
</evidence>
<name>A0A426X5W6_ENSVE</name>
<dbReference type="AlphaFoldDB" id="A0A426X5W6"/>